<dbReference type="AlphaFoldDB" id="A0A9W4N2R2"/>
<organism evidence="2 3">
    <name type="scientific">Penicillium nalgiovense</name>
    <dbReference type="NCBI Taxonomy" id="60175"/>
    <lineage>
        <taxon>Eukaryota</taxon>
        <taxon>Fungi</taxon>
        <taxon>Dikarya</taxon>
        <taxon>Ascomycota</taxon>
        <taxon>Pezizomycotina</taxon>
        <taxon>Eurotiomycetes</taxon>
        <taxon>Eurotiomycetidae</taxon>
        <taxon>Eurotiales</taxon>
        <taxon>Aspergillaceae</taxon>
        <taxon>Penicillium</taxon>
    </lineage>
</organism>
<dbReference type="OrthoDB" id="6428174at2759"/>
<evidence type="ECO:0000313" key="2">
    <source>
        <dbReference type="EMBL" id="CAG8232992.1"/>
    </source>
</evidence>
<evidence type="ECO:0000259" key="1">
    <source>
        <dbReference type="Pfam" id="PF01636"/>
    </source>
</evidence>
<comment type="caution">
    <text evidence="2">The sequence shown here is derived from an EMBL/GenBank/DDBJ whole genome shotgun (WGS) entry which is preliminary data.</text>
</comment>
<proteinExistence type="predicted"/>
<dbReference type="InterPro" id="IPR051678">
    <property type="entry name" value="AGP_Transferase"/>
</dbReference>
<name>A0A9W4N2R2_PENNA</name>
<feature type="domain" description="Aminoglycoside phosphotransferase" evidence="1">
    <location>
        <begin position="56"/>
        <end position="196"/>
    </location>
</feature>
<dbReference type="InterPro" id="IPR011009">
    <property type="entry name" value="Kinase-like_dom_sf"/>
</dbReference>
<reference evidence="2" key="1">
    <citation type="submission" date="2021-07" db="EMBL/GenBank/DDBJ databases">
        <authorList>
            <person name="Branca A.L. A."/>
        </authorList>
    </citation>
    <scope>NUCLEOTIDE SEQUENCE</scope>
</reference>
<dbReference type="Proteomes" id="UP001153461">
    <property type="component" value="Unassembled WGS sequence"/>
</dbReference>
<dbReference type="Pfam" id="PF01636">
    <property type="entry name" value="APH"/>
    <property type="match status" value="1"/>
</dbReference>
<dbReference type="EMBL" id="CAJVNV010000554">
    <property type="protein sequence ID" value="CAG8232992.1"/>
    <property type="molecule type" value="Genomic_DNA"/>
</dbReference>
<accession>A0A9W4N2R2</accession>
<evidence type="ECO:0000313" key="3">
    <source>
        <dbReference type="Proteomes" id="UP001153461"/>
    </source>
</evidence>
<protein>
    <recommendedName>
        <fullName evidence="1">Aminoglycoside phosphotransferase domain-containing protein</fullName>
    </recommendedName>
</protein>
<gene>
    <name evidence="2" type="ORF">PNAL_LOCUS8301</name>
</gene>
<dbReference type="PANTHER" id="PTHR21310:SF39">
    <property type="entry name" value="AMINOGLYCOSIDE PHOSPHOTRANSFERASE DOMAIN-CONTAINING PROTEIN"/>
    <property type="match status" value="1"/>
</dbReference>
<dbReference type="SUPFAM" id="SSF56112">
    <property type="entry name" value="Protein kinase-like (PK-like)"/>
    <property type="match status" value="1"/>
</dbReference>
<dbReference type="Gene3D" id="3.90.1200.10">
    <property type="match status" value="1"/>
</dbReference>
<sequence length="298" mass="33602">MSLPEDSQRASVIASCANPLPGNVVSQYGKRIIKISDHQVVKCGPDVTREEFENQRIAHELVDSRIVSIPRVYDFFLDEQGWGYIVMELMKGKVIDPLNDVSAIQRVASVLGACRGLLFPETEDLVFDSLGRMEEWFNSRLFAHNPNLDLQSCDLVLCHLDIAPRNIIWQEDGSLCLIDWASAGFYPRLFEFCMQWILDGKDGTFNSLVLESVDPLSDHEMAQKEAMLCAWGNIQKYPFRNKISSSPERLSGHSIDLPPLPAHPMPDYPLEWYEKAGCERSIPPSSTGVKSSKLGCRR</sequence>
<dbReference type="InterPro" id="IPR002575">
    <property type="entry name" value="Aminoglycoside_PTrfase"/>
</dbReference>
<dbReference type="PANTHER" id="PTHR21310">
    <property type="entry name" value="AMINOGLYCOSIDE PHOSPHOTRANSFERASE-RELATED-RELATED"/>
    <property type="match status" value="1"/>
</dbReference>